<evidence type="ECO:0000313" key="2">
    <source>
        <dbReference type="EMBL" id="KKM92208.1"/>
    </source>
</evidence>
<reference evidence="2" key="1">
    <citation type="journal article" date="2015" name="Nature">
        <title>Complex archaea that bridge the gap between prokaryotes and eukaryotes.</title>
        <authorList>
            <person name="Spang A."/>
            <person name="Saw J.H."/>
            <person name="Jorgensen S.L."/>
            <person name="Zaremba-Niedzwiedzka K."/>
            <person name="Martijn J."/>
            <person name="Lind A.E."/>
            <person name="van Eijk R."/>
            <person name="Schleper C."/>
            <person name="Guy L."/>
            <person name="Ettema T.J."/>
        </authorList>
    </citation>
    <scope>NUCLEOTIDE SEQUENCE</scope>
</reference>
<comment type="caution">
    <text evidence="2">The sequence shown here is derived from an EMBL/GenBank/DDBJ whole genome shotgun (WGS) entry which is preliminary data.</text>
</comment>
<dbReference type="InterPro" id="IPR006528">
    <property type="entry name" value="Phage_head_morphogenesis_dom"/>
</dbReference>
<dbReference type="Pfam" id="PF04233">
    <property type="entry name" value="Phage_Mu_F"/>
    <property type="match status" value="1"/>
</dbReference>
<dbReference type="AlphaFoldDB" id="A0A0F9LFB7"/>
<protein>
    <recommendedName>
        <fullName evidence="1">Phage head morphogenesis domain-containing protein</fullName>
    </recommendedName>
</protein>
<evidence type="ECO:0000259" key="1">
    <source>
        <dbReference type="Pfam" id="PF04233"/>
    </source>
</evidence>
<gene>
    <name evidence="2" type="ORF">LCGC14_1220730</name>
</gene>
<dbReference type="Pfam" id="PF04860">
    <property type="entry name" value="Phage_portal"/>
    <property type="match status" value="1"/>
</dbReference>
<proteinExistence type="predicted"/>
<dbReference type="EMBL" id="LAZR01006425">
    <property type="protein sequence ID" value="KKM92208.1"/>
    <property type="molecule type" value="Genomic_DNA"/>
</dbReference>
<accession>A0A0F9LFB7</accession>
<dbReference type="InterPro" id="IPR006944">
    <property type="entry name" value="Phage/GTA_portal"/>
</dbReference>
<organism evidence="2">
    <name type="scientific">marine sediment metagenome</name>
    <dbReference type="NCBI Taxonomy" id="412755"/>
    <lineage>
        <taxon>unclassified sequences</taxon>
        <taxon>metagenomes</taxon>
        <taxon>ecological metagenomes</taxon>
    </lineage>
</organism>
<name>A0A0F9LFB7_9ZZZZ</name>
<feature type="domain" description="Phage head morphogenesis" evidence="1">
    <location>
        <begin position="400"/>
        <end position="526"/>
    </location>
</feature>
<sequence length="578" mass="65695">MKAAELAVATDKEASIWNWRFFKNAARVFGIIVYPGVLDQDRYERLKTQFETSYQGTDNAHKVAILEGGVSPDGRQKAEFLEVGKSQKDMDFTEQRKFSRDEIFVIFGIPKGVMIAEDVNKANSLTHKSIFIENTIVPLYRKFVSYLNEFYIKEFGDDSLFFDFEDPTLRDVEATIKFYESAIKNGWMSPNEVREAEGLLAFKGGDALYLPIAVMQIGEIKNGKKVYKLNVKMRSETTKEKVNKLVKKHVANKLKKLSKAKYSEKDKDKKKKKDAGFVFTGGFKRRYIESYVKRADAEELIFGKRLKVYFRGQEKRVVSSISVKSIKKDISIRFNIKRETELAIKAFDDVVKELVREHGEETMELLGLEAFSMTADQVEAYLKTDGLKFANAINQTTKDKLARVIARGTEAGQTIDEITIGIKGVYKEAGTSRARKIARTEVARSSNFATTEAFRQSGVVTAKEWITTPDERLCPWCAPLEGKIVQVESNFFEQGDTWQGDADKPLDIDYADVGAPPLHSNCRCTLLPVIKSKTINEEAFLQKMKLRMTKKETDIKVAKAKKEGRDEGFKKSIKLIKD</sequence>